<comment type="subcellular location">
    <subcellularLocation>
        <location evidence="1">Nucleus</location>
    </subcellularLocation>
</comment>
<dbReference type="Pfam" id="PF00498">
    <property type="entry name" value="FHA"/>
    <property type="match status" value="1"/>
</dbReference>
<evidence type="ECO:0000313" key="8">
    <source>
        <dbReference type="Proteomes" id="UP000006671"/>
    </source>
</evidence>
<organism evidence="8">
    <name type="scientific">Naegleria gruberi</name>
    <name type="common">Amoeba</name>
    <dbReference type="NCBI Taxonomy" id="5762"/>
    <lineage>
        <taxon>Eukaryota</taxon>
        <taxon>Discoba</taxon>
        <taxon>Heterolobosea</taxon>
        <taxon>Tetramitia</taxon>
        <taxon>Eutetramitia</taxon>
        <taxon>Vahlkampfiidae</taxon>
        <taxon>Naegleria</taxon>
    </lineage>
</organism>
<dbReference type="OrthoDB" id="552194at2759"/>
<keyword evidence="3" id="KW-0234">DNA repair</keyword>
<dbReference type="CDD" id="cd22667">
    <property type="entry name" value="FHA_NBN"/>
    <property type="match status" value="1"/>
</dbReference>
<keyword evidence="2" id="KW-0227">DNA damage</keyword>
<name>D2VRL9_NAEGR</name>
<dbReference type="GeneID" id="8854855"/>
<dbReference type="PANTHER" id="PTHR12162:SF0">
    <property type="entry name" value="NIBRIN"/>
    <property type="match status" value="1"/>
</dbReference>
<dbReference type="InterPro" id="IPR040227">
    <property type="entry name" value="Nibrin-rel"/>
</dbReference>
<dbReference type="InParanoid" id="D2VRL9"/>
<dbReference type="VEuPathDB" id="AmoebaDB:NAEGRDRAFT_80986"/>
<dbReference type="STRING" id="5762.D2VRL9"/>
<evidence type="ECO:0000313" key="7">
    <source>
        <dbReference type="EMBL" id="EFC40416.1"/>
    </source>
</evidence>
<evidence type="ECO:0000256" key="4">
    <source>
        <dbReference type="ARBA" id="ARBA00023242"/>
    </source>
</evidence>
<evidence type="ECO:0000256" key="1">
    <source>
        <dbReference type="ARBA" id="ARBA00004123"/>
    </source>
</evidence>
<dbReference type="PROSITE" id="PS50006">
    <property type="entry name" value="FHA_DOMAIN"/>
    <property type="match status" value="1"/>
</dbReference>
<dbReference type="AlphaFoldDB" id="D2VRL9"/>
<dbReference type="InterPro" id="IPR008984">
    <property type="entry name" value="SMAD_FHA_dom_sf"/>
</dbReference>
<dbReference type="GO" id="GO:0007095">
    <property type="term" value="P:mitotic G2 DNA damage checkpoint signaling"/>
    <property type="evidence" value="ECO:0007669"/>
    <property type="project" value="InterPro"/>
</dbReference>
<dbReference type="InterPro" id="IPR000253">
    <property type="entry name" value="FHA_dom"/>
</dbReference>
<dbReference type="KEGG" id="ngr:NAEGRDRAFT_80986"/>
<dbReference type="SUPFAM" id="SSF49879">
    <property type="entry name" value="SMAD/FHA domain"/>
    <property type="match status" value="1"/>
</dbReference>
<keyword evidence="8" id="KW-1185">Reference proteome</keyword>
<dbReference type="GO" id="GO:0000724">
    <property type="term" value="P:double-strand break repair via homologous recombination"/>
    <property type="evidence" value="ECO:0007669"/>
    <property type="project" value="TreeGrafter"/>
</dbReference>
<proteinExistence type="inferred from homology"/>
<dbReference type="Proteomes" id="UP000006671">
    <property type="component" value="Unassembled WGS sequence"/>
</dbReference>
<evidence type="ECO:0000259" key="6">
    <source>
        <dbReference type="PROSITE" id="PS50006"/>
    </source>
</evidence>
<reference evidence="7 8" key="1">
    <citation type="journal article" date="2010" name="Cell">
        <title>The genome of Naegleria gruberi illuminates early eukaryotic versatility.</title>
        <authorList>
            <person name="Fritz-Laylin L.K."/>
            <person name="Prochnik S.E."/>
            <person name="Ginger M.L."/>
            <person name="Dacks J.B."/>
            <person name="Carpenter M.L."/>
            <person name="Field M.C."/>
            <person name="Kuo A."/>
            <person name="Paredez A."/>
            <person name="Chapman J."/>
            <person name="Pham J."/>
            <person name="Shu S."/>
            <person name="Neupane R."/>
            <person name="Cipriano M."/>
            <person name="Mancuso J."/>
            <person name="Tu H."/>
            <person name="Salamov A."/>
            <person name="Lindquist E."/>
            <person name="Shapiro H."/>
            <person name="Lucas S."/>
            <person name="Grigoriev I.V."/>
            <person name="Cande W.Z."/>
            <person name="Fulton C."/>
            <person name="Rokhsar D.S."/>
            <person name="Dawson S.C."/>
        </authorList>
    </citation>
    <scope>NUCLEOTIDE SEQUENCE [LARGE SCALE GENOMIC DNA]</scope>
    <source>
        <strain evidence="7 8">NEG-M</strain>
    </source>
</reference>
<feature type="domain" description="FHA" evidence="6">
    <location>
        <begin position="33"/>
        <end position="96"/>
    </location>
</feature>
<dbReference type="Gene3D" id="2.60.200.20">
    <property type="match status" value="1"/>
</dbReference>
<protein>
    <submittedName>
        <fullName evidence="7">Fha domain-containing protein</fullName>
    </submittedName>
</protein>
<accession>D2VRL9</accession>
<keyword evidence="4" id="KW-0539">Nucleus</keyword>
<dbReference type="PANTHER" id="PTHR12162">
    <property type="entry name" value="NIBRIN-RELATED"/>
    <property type="match status" value="1"/>
</dbReference>
<dbReference type="EMBL" id="GG738892">
    <property type="protein sequence ID" value="EFC40416.1"/>
    <property type="molecule type" value="Genomic_DNA"/>
</dbReference>
<dbReference type="RefSeq" id="XP_002673160.1">
    <property type="nucleotide sequence ID" value="XM_002673114.1"/>
</dbReference>
<evidence type="ECO:0000256" key="3">
    <source>
        <dbReference type="ARBA" id="ARBA00023204"/>
    </source>
</evidence>
<evidence type="ECO:0000256" key="5">
    <source>
        <dbReference type="ARBA" id="ARBA00044757"/>
    </source>
</evidence>
<sequence length="129" mass="14554">MWILEPFVSSSQIASNAAGSNLQIVYMVPNRSYIVGRKRDECEVFVDNDKSISRKHAVITVDDLSNIKQALIQFSDDPIIKPKLSVEDFSKYGTFVVKGTGSPEKLTTNTKTDLDGNWRIRFGVYQSIY</sequence>
<dbReference type="GO" id="GO:0030870">
    <property type="term" value="C:Mre11 complex"/>
    <property type="evidence" value="ECO:0007669"/>
    <property type="project" value="InterPro"/>
</dbReference>
<dbReference type="GO" id="GO:0003684">
    <property type="term" value="F:damaged DNA binding"/>
    <property type="evidence" value="ECO:0007669"/>
    <property type="project" value="TreeGrafter"/>
</dbReference>
<gene>
    <name evidence="7" type="ORF">NAEGRDRAFT_80986</name>
</gene>
<feature type="non-terminal residue" evidence="7">
    <location>
        <position position="129"/>
    </location>
</feature>
<comment type="similarity">
    <text evidence="5">Belongs to the Nibrin family.</text>
</comment>
<evidence type="ECO:0000256" key="2">
    <source>
        <dbReference type="ARBA" id="ARBA00022763"/>
    </source>
</evidence>